<dbReference type="EMBL" id="EU129786">
    <property type="protein sequence ID" value="ABY48481.1"/>
    <property type="molecule type" value="Genomic_DNA"/>
</dbReference>
<evidence type="ECO:0000256" key="8">
    <source>
        <dbReference type="ARBA" id="ARBA00022692"/>
    </source>
</evidence>
<evidence type="ECO:0000256" key="1">
    <source>
        <dbReference type="ARBA" id="ARBA00002566"/>
    </source>
</evidence>
<evidence type="ECO:0000256" key="6">
    <source>
        <dbReference type="ARBA" id="ARBA00022617"/>
    </source>
</evidence>
<feature type="domain" description="Cytochrome b/b6 C-terminal region profile" evidence="22">
    <location>
        <begin position="211"/>
        <end position="380"/>
    </location>
</feature>
<dbReference type="EMBL" id="EU129779">
    <property type="protein sequence ID" value="ABY48474.1"/>
    <property type="molecule type" value="Genomic_DNA"/>
</dbReference>
<dbReference type="InterPro" id="IPR016174">
    <property type="entry name" value="Di-haem_cyt_TM"/>
</dbReference>
<evidence type="ECO:0000256" key="17">
    <source>
        <dbReference type="ARBA" id="ARBA00061233"/>
    </source>
</evidence>
<keyword evidence="15 20" id="KW-0496">Mitochondrion</keyword>
<feature type="transmembrane region" description="Helical" evidence="20">
    <location>
        <begin position="146"/>
        <end position="167"/>
    </location>
</feature>
<name>A9Y9T8_XANVI</name>
<feature type="transmembrane region" description="Helical" evidence="20">
    <location>
        <begin position="289"/>
        <end position="309"/>
    </location>
</feature>
<feature type="transmembrane region" description="Helical" evidence="20">
    <location>
        <begin position="31"/>
        <end position="57"/>
    </location>
</feature>
<evidence type="ECO:0000256" key="19">
    <source>
        <dbReference type="PIRSR" id="PIRSR038885-2"/>
    </source>
</evidence>
<keyword evidence="16 20" id="KW-0472">Membrane</keyword>
<evidence type="ECO:0000256" key="4">
    <source>
        <dbReference type="ARBA" id="ARBA00013531"/>
    </source>
</evidence>
<protein>
    <recommendedName>
        <fullName evidence="4 20">Cytochrome b</fullName>
    </recommendedName>
</protein>
<dbReference type="InterPro" id="IPR036150">
    <property type="entry name" value="Cyt_b/b6_C_sf"/>
</dbReference>
<evidence type="ECO:0000256" key="11">
    <source>
        <dbReference type="ARBA" id="ARBA00022982"/>
    </source>
</evidence>
<dbReference type="FunFam" id="1.20.810.10:FF:000002">
    <property type="entry name" value="Cytochrome b"/>
    <property type="match status" value="1"/>
</dbReference>
<comment type="subcellular location">
    <subcellularLocation>
        <location evidence="2">Mitochondrion inner membrane</location>
        <topology evidence="2">Multi-pass membrane protein</topology>
    </subcellularLocation>
</comment>
<dbReference type="InterPro" id="IPR027387">
    <property type="entry name" value="Cytb/b6-like_sf"/>
</dbReference>
<feature type="transmembrane region" description="Helical" evidence="20">
    <location>
        <begin position="179"/>
        <end position="201"/>
    </location>
</feature>
<feature type="binding site" description="axial binding residue" evidence="19">
    <location>
        <position position="98"/>
    </location>
    <ligand>
        <name>heme b</name>
        <dbReference type="ChEBI" id="CHEBI:60344"/>
        <label>b566</label>
    </ligand>
    <ligandPart>
        <name>Fe</name>
        <dbReference type="ChEBI" id="CHEBI:18248"/>
    </ligandPart>
</feature>
<keyword evidence="13 19" id="KW-0408">Iron</keyword>
<dbReference type="EMBL" id="EU129780">
    <property type="protein sequence ID" value="ABY48475.1"/>
    <property type="molecule type" value="Genomic_DNA"/>
</dbReference>
<dbReference type="PROSITE" id="PS51002">
    <property type="entry name" value="CYTB_NTER"/>
    <property type="match status" value="1"/>
</dbReference>
<keyword evidence="14" id="KW-0830">Ubiquinone</keyword>
<dbReference type="SUPFAM" id="SSF81648">
    <property type="entry name" value="a domain/subunit of cytochrome bc1 complex (Ubiquinol-cytochrome c reductase)"/>
    <property type="match status" value="1"/>
</dbReference>
<evidence type="ECO:0000256" key="16">
    <source>
        <dbReference type="ARBA" id="ARBA00023136"/>
    </source>
</evidence>
<dbReference type="EMBL" id="EU129781">
    <property type="protein sequence ID" value="ABY48476.1"/>
    <property type="molecule type" value="Genomic_DNA"/>
</dbReference>
<feature type="binding site" description="axial binding residue" evidence="19">
    <location>
        <position position="197"/>
    </location>
    <ligand>
        <name>heme b</name>
        <dbReference type="ChEBI" id="CHEBI:60344"/>
        <label>b566</label>
    </ligand>
    <ligandPart>
        <name>Fe</name>
        <dbReference type="ChEBI" id="CHEBI:18248"/>
    </ligandPart>
</feature>
<comment type="cofactor">
    <cofactor evidence="20">
        <name>heme b</name>
        <dbReference type="ChEBI" id="CHEBI:60344"/>
    </cofactor>
    <text evidence="20">Binds 2 heme groups non-covalently.</text>
</comment>
<dbReference type="PROSITE" id="PS51003">
    <property type="entry name" value="CYTB_CTER"/>
    <property type="match status" value="1"/>
</dbReference>
<evidence type="ECO:0000256" key="5">
    <source>
        <dbReference type="ARBA" id="ARBA00022448"/>
    </source>
</evidence>
<evidence type="ECO:0000256" key="13">
    <source>
        <dbReference type="ARBA" id="ARBA00023004"/>
    </source>
</evidence>
<feature type="transmembrane region" description="Helical" evidence="20">
    <location>
        <begin position="78"/>
        <end position="100"/>
    </location>
</feature>
<comment type="subunit">
    <text evidence="3">The cytochrome bc1 complex contains 3 respiratory subunits (MT-CYB, CYC1 and UQCRFS1), 2 core proteins (UQCRC1 and UQCRC2) and probably 6 low-molecular weight proteins.</text>
</comment>
<evidence type="ECO:0000313" key="23">
    <source>
        <dbReference type="EMBL" id="ABY48474.1"/>
    </source>
</evidence>
<dbReference type="EMBL" id="EU129796">
    <property type="protein sequence ID" value="ABY48491.1"/>
    <property type="molecule type" value="Genomic_DNA"/>
</dbReference>
<feature type="transmembrane region" description="Helical" evidence="20">
    <location>
        <begin position="112"/>
        <end position="134"/>
    </location>
</feature>
<evidence type="ECO:0000256" key="7">
    <source>
        <dbReference type="ARBA" id="ARBA00022660"/>
    </source>
</evidence>
<dbReference type="EMBL" id="EU116651">
    <property type="protein sequence ID" value="ABY80934.1"/>
    <property type="molecule type" value="Genomic_DNA"/>
</dbReference>
<evidence type="ECO:0000256" key="9">
    <source>
        <dbReference type="ARBA" id="ARBA00022723"/>
    </source>
</evidence>
<dbReference type="SUPFAM" id="SSF81342">
    <property type="entry name" value="Transmembrane di-heme cytochromes"/>
    <property type="match status" value="1"/>
</dbReference>
<dbReference type="PIRSF" id="PIRSF038885">
    <property type="entry name" value="COB"/>
    <property type="match status" value="1"/>
</dbReference>
<dbReference type="CDD" id="cd00290">
    <property type="entry name" value="cytochrome_b_C"/>
    <property type="match status" value="1"/>
</dbReference>
<dbReference type="GO" id="GO:0046872">
    <property type="term" value="F:metal ion binding"/>
    <property type="evidence" value="ECO:0007669"/>
    <property type="project" value="UniProtKB-UniRule"/>
</dbReference>
<dbReference type="EMBL" id="EU129788">
    <property type="protein sequence ID" value="ABY48483.1"/>
    <property type="molecule type" value="Genomic_DNA"/>
</dbReference>
<evidence type="ECO:0000313" key="24">
    <source>
        <dbReference type="EMBL" id="ABY80934.1"/>
    </source>
</evidence>
<dbReference type="EMBL" id="EU129792">
    <property type="protein sequence ID" value="ABY48487.1"/>
    <property type="molecule type" value="Genomic_DNA"/>
</dbReference>
<evidence type="ECO:0000259" key="21">
    <source>
        <dbReference type="PROSITE" id="PS51002"/>
    </source>
</evidence>
<evidence type="ECO:0000256" key="15">
    <source>
        <dbReference type="ARBA" id="ARBA00023128"/>
    </source>
</evidence>
<keyword evidence="11 20" id="KW-0249">Electron transport</keyword>
<evidence type="ECO:0000259" key="22">
    <source>
        <dbReference type="PROSITE" id="PS51003"/>
    </source>
</evidence>
<dbReference type="EMBL" id="EU129795">
    <property type="protein sequence ID" value="ABY48490.1"/>
    <property type="molecule type" value="Genomic_DNA"/>
</dbReference>
<proteinExistence type="inferred from homology"/>
<evidence type="ECO:0000256" key="12">
    <source>
        <dbReference type="ARBA" id="ARBA00022989"/>
    </source>
</evidence>
<gene>
    <name evidence="23" type="primary">cyt-b</name>
    <name evidence="24" type="synonym">cytb</name>
</gene>
<dbReference type="GO" id="GO:0008121">
    <property type="term" value="F:quinol-cytochrome-c reductase activity"/>
    <property type="evidence" value="ECO:0007669"/>
    <property type="project" value="InterPro"/>
</dbReference>
<dbReference type="InterPro" id="IPR005797">
    <property type="entry name" value="Cyt_b/b6_N"/>
</dbReference>
<feature type="binding site" description="axial binding residue" evidence="19">
    <location>
        <position position="183"/>
    </location>
    <ligand>
        <name>heme b</name>
        <dbReference type="ChEBI" id="CHEBI:60344"/>
        <label>b562</label>
    </ligand>
    <ligandPart>
        <name>Fe</name>
        <dbReference type="ChEBI" id="CHEBI:18248"/>
    </ligandPart>
</feature>
<dbReference type="EMBL" id="EU129790">
    <property type="protein sequence ID" value="ABY48485.1"/>
    <property type="molecule type" value="Genomic_DNA"/>
</dbReference>
<dbReference type="EMBL" id="EU129787">
    <property type="protein sequence ID" value="ABY48482.1"/>
    <property type="molecule type" value="Genomic_DNA"/>
</dbReference>
<keyword evidence="8 20" id="KW-0812">Transmembrane</keyword>
<evidence type="ECO:0000256" key="14">
    <source>
        <dbReference type="ARBA" id="ARBA00023075"/>
    </source>
</evidence>
<evidence type="ECO:0000256" key="20">
    <source>
        <dbReference type="RuleBase" id="RU362117"/>
    </source>
</evidence>
<dbReference type="InterPro" id="IPR048259">
    <property type="entry name" value="Cytochrome_b_N_euk/bac"/>
</dbReference>
<dbReference type="EMBL" id="EU129784">
    <property type="protein sequence ID" value="ABY48479.1"/>
    <property type="molecule type" value="Genomic_DNA"/>
</dbReference>
<dbReference type="EMBL" id="EU129782">
    <property type="protein sequence ID" value="ABY48477.1"/>
    <property type="molecule type" value="Genomic_DNA"/>
</dbReference>
<comment type="cofactor">
    <cofactor evidence="19">
        <name>heme</name>
        <dbReference type="ChEBI" id="CHEBI:30413"/>
    </cofactor>
    <text evidence="19">Binds 2 heme groups non-covalently.</text>
</comment>
<dbReference type="EMBL" id="EU129789">
    <property type="protein sequence ID" value="ABY48484.1"/>
    <property type="molecule type" value="Genomic_DNA"/>
</dbReference>
<keyword evidence="9 19" id="KW-0479">Metal-binding</keyword>
<dbReference type="GO" id="GO:0045275">
    <property type="term" value="C:respiratory chain complex III"/>
    <property type="evidence" value="ECO:0007669"/>
    <property type="project" value="InterPro"/>
</dbReference>
<dbReference type="EMBL" id="EU129783">
    <property type="protein sequence ID" value="ABY48478.1"/>
    <property type="molecule type" value="Genomic_DNA"/>
</dbReference>
<keyword evidence="5 20" id="KW-0813">Transport</keyword>
<dbReference type="EMBL" id="EU129793">
    <property type="protein sequence ID" value="ABY48488.1"/>
    <property type="molecule type" value="Genomic_DNA"/>
</dbReference>
<keyword evidence="12 20" id="KW-1133">Transmembrane helix</keyword>
<dbReference type="AlphaFoldDB" id="A9Y9T8"/>
<dbReference type="EMBL" id="EU129794">
    <property type="protein sequence ID" value="ABY48489.1"/>
    <property type="molecule type" value="Genomic_DNA"/>
</dbReference>
<feature type="transmembrane region" description="Helical" evidence="20">
    <location>
        <begin position="230"/>
        <end position="251"/>
    </location>
</feature>
<dbReference type="PANTHER" id="PTHR19271">
    <property type="entry name" value="CYTOCHROME B"/>
    <property type="match status" value="1"/>
</dbReference>
<feature type="transmembrane region" description="Helical" evidence="20">
    <location>
        <begin position="321"/>
        <end position="341"/>
    </location>
</feature>
<dbReference type="Pfam" id="PF00033">
    <property type="entry name" value="Cytochrome_B"/>
    <property type="match status" value="1"/>
</dbReference>
<dbReference type="PANTHER" id="PTHR19271:SF16">
    <property type="entry name" value="CYTOCHROME B"/>
    <property type="match status" value="1"/>
</dbReference>
<dbReference type="EMBL" id="EU129785">
    <property type="protein sequence ID" value="ABY48480.1"/>
    <property type="molecule type" value="Genomic_DNA"/>
</dbReference>
<geneLocation type="mitochondrion" evidence="23"/>
<dbReference type="CDD" id="cd00284">
    <property type="entry name" value="Cytochrome_b_N"/>
    <property type="match status" value="1"/>
</dbReference>
<dbReference type="InterPro" id="IPR030689">
    <property type="entry name" value="Cytochrome_b"/>
</dbReference>
<keyword evidence="7 20" id="KW-0679">Respiratory chain</keyword>
<dbReference type="GO" id="GO:0005743">
    <property type="term" value="C:mitochondrial inner membrane"/>
    <property type="evidence" value="ECO:0007669"/>
    <property type="project" value="UniProtKB-SubCell"/>
</dbReference>
<dbReference type="InterPro" id="IPR005798">
    <property type="entry name" value="Cyt_b/b6_C"/>
</dbReference>
<comment type="similarity">
    <text evidence="17 20">Belongs to the cytochrome b family.</text>
</comment>
<reference evidence="23" key="1">
    <citation type="submission" date="2007-08" db="EMBL/GenBank/DDBJ databases">
        <title>Multi-locus DNA sequence data reveal a history of deep cryptic vicariance and habitat-driven convergence in the Desert Night Lizard Xantusia vigilis species complex (Squamata: Xantusiidae).</title>
        <authorList>
            <person name="Leavitt D.H."/>
            <person name="Bezy R.L."/>
            <person name="Crandall K.A."/>
            <person name="Sites J.W.Jr."/>
        </authorList>
    </citation>
    <scope>NUCLEOTIDE SEQUENCE</scope>
</reference>
<dbReference type="InterPro" id="IPR048260">
    <property type="entry name" value="Cytochrome_b_C_euk/bac"/>
</dbReference>
<dbReference type="Pfam" id="PF00032">
    <property type="entry name" value="Cytochrom_B_C"/>
    <property type="match status" value="1"/>
</dbReference>
<accession>A9Y9T8</accession>
<feature type="domain" description="Cytochrome b/b6 N-terminal region profile" evidence="21">
    <location>
        <begin position="1"/>
        <end position="210"/>
    </location>
</feature>
<evidence type="ECO:0000256" key="3">
    <source>
        <dbReference type="ARBA" id="ARBA00011660"/>
    </source>
</evidence>
<dbReference type="GO" id="GO:0016491">
    <property type="term" value="F:oxidoreductase activity"/>
    <property type="evidence" value="ECO:0007669"/>
    <property type="project" value="UniProtKB-UniRule"/>
</dbReference>
<organism evidence="23">
    <name type="scientific">Xantusia vigilis</name>
    <name type="common">Desert night lizard</name>
    <dbReference type="NCBI Taxonomy" id="8547"/>
    <lineage>
        <taxon>Eukaryota</taxon>
        <taxon>Metazoa</taxon>
        <taxon>Chordata</taxon>
        <taxon>Craniata</taxon>
        <taxon>Vertebrata</taxon>
        <taxon>Euteleostomi</taxon>
        <taxon>Lepidosauria</taxon>
        <taxon>Squamata</taxon>
        <taxon>Bifurcata</taxon>
        <taxon>Unidentata</taxon>
        <taxon>Scinciformata</taxon>
        <taxon>Xantusiidae</taxon>
        <taxon>Xantusiinae</taxon>
        <taxon>Xantusia</taxon>
    </lineage>
</organism>
<dbReference type="Gene3D" id="1.20.810.10">
    <property type="entry name" value="Cytochrome Bc1 Complex, Chain C"/>
    <property type="match status" value="1"/>
</dbReference>
<keyword evidence="10" id="KW-0999">Mitochondrion inner membrane</keyword>
<feature type="binding site" evidence="18">
    <location>
        <position position="202"/>
    </location>
    <ligand>
        <name>a ubiquinone</name>
        <dbReference type="ChEBI" id="CHEBI:16389"/>
    </ligand>
</feature>
<keyword evidence="6 19" id="KW-0349">Heme</keyword>
<reference evidence="24" key="2">
    <citation type="submission" date="2007-08" db="EMBL/GenBank/DDBJ databases">
        <title>Phylogenetic relationships within the Xantusiidae (Squamata): using trees to address evolutionary questions at multiple levels.</title>
        <authorList>
            <person name="Pramuk J.B."/>
            <person name="Bezy R.L."/>
            <person name="Noonan B.P."/>
            <person name="de Queiroz K."/>
            <person name="Sites J.W.Jr."/>
        </authorList>
    </citation>
    <scope>NUCLEOTIDE SEQUENCE</scope>
    <source>
        <strain evidence="24">Xvi5518</strain>
    </source>
</reference>
<evidence type="ECO:0000256" key="18">
    <source>
        <dbReference type="PIRSR" id="PIRSR038885-1"/>
    </source>
</evidence>
<feature type="binding site" description="axial binding residue" evidence="19">
    <location>
        <position position="84"/>
    </location>
    <ligand>
        <name>heme b</name>
        <dbReference type="ChEBI" id="CHEBI:60344"/>
        <label>b562</label>
    </ligand>
    <ligandPart>
        <name>Fe</name>
        <dbReference type="ChEBI" id="CHEBI:18248"/>
    </ligandPart>
</feature>
<feature type="transmembrane region" description="Helical" evidence="20">
    <location>
        <begin position="347"/>
        <end position="373"/>
    </location>
</feature>
<evidence type="ECO:0000256" key="10">
    <source>
        <dbReference type="ARBA" id="ARBA00022792"/>
    </source>
</evidence>
<evidence type="ECO:0000256" key="2">
    <source>
        <dbReference type="ARBA" id="ARBA00004448"/>
    </source>
</evidence>
<comment type="function">
    <text evidence="1 20">Component of the ubiquinol-cytochrome c reductase complex (complex III or cytochrome b-c1 complex) that is part of the mitochondrial respiratory chain. The b-c1 complex mediates electron transfer from ubiquinol to cytochrome c. Contributes to the generation of a proton gradient across the mitochondrial membrane that is then used for ATP synthesis.</text>
</comment>
<sequence>MTTNLRKTHPVLKLINNSFIDLPTPSNISAWWNFGSLLGLCLLIQIFTGLFLAMHYTADITSAFSSVVHICRDVQYGWLIRNIHANGASIFFICLYLHVARGLYYGSYMYTITWNIGVILLFLVMATAFVGYVLPWGQMSFWGATVITNLLSAIPYIGTTLVQWIWGGFSVDNATLTRFFAFHFILPFIIIAMTVLHLLFLHESGSNNPTGLNANTDKISFHPFFSYKDLLGVVMITMILLILTLFSPNLLGDPENFTPANPMMTPPHIKPEWYFLFAYAILRSIPNKLGGVLALLLSIMILIILPLLHTAKQRSSMFRPMSQMILWLTLTNILILTWIGGQPVEPPYILIGQISSTLYFTLFLILWPTIAILENKLLKW</sequence>
<dbReference type="GO" id="GO:0006122">
    <property type="term" value="P:mitochondrial electron transport, ubiquinol to cytochrome c"/>
    <property type="evidence" value="ECO:0007669"/>
    <property type="project" value="TreeGrafter"/>
</dbReference>